<dbReference type="PANTHER" id="PTHR30222:SF17">
    <property type="entry name" value="SPERMIDINE_PUTRESCINE-BINDING PERIPLASMIC PROTEIN"/>
    <property type="match status" value="1"/>
</dbReference>
<dbReference type="EMBL" id="CAFBPA010000024">
    <property type="protein sequence ID" value="CAB4997170.1"/>
    <property type="molecule type" value="Genomic_DNA"/>
</dbReference>
<evidence type="ECO:0000256" key="4">
    <source>
        <dbReference type="ARBA" id="ARBA00022764"/>
    </source>
</evidence>
<protein>
    <submittedName>
        <fullName evidence="5">Unannotated protein</fullName>
    </submittedName>
</protein>
<dbReference type="CDD" id="cd13590">
    <property type="entry name" value="PBP2_PotD_PotF_like"/>
    <property type="match status" value="1"/>
</dbReference>
<dbReference type="Gene3D" id="3.40.190.10">
    <property type="entry name" value="Periplasmic binding protein-like II"/>
    <property type="match status" value="2"/>
</dbReference>
<dbReference type="GO" id="GO:0015846">
    <property type="term" value="P:polyamine transport"/>
    <property type="evidence" value="ECO:0007669"/>
    <property type="project" value="InterPro"/>
</dbReference>
<dbReference type="AlphaFoldDB" id="A0A6J7NUF5"/>
<evidence type="ECO:0000313" key="5">
    <source>
        <dbReference type="EMBL" id="CAB4997170.1"/>
    </source>
</evidence>
<keyword evidence="2" id="KW-0813">Transport</keyword>
<accession>A0A6J7NUF5</accession>
<dbReference type="GO" id="GO:0019808">
    <property type="term" value="F:polyamine binding"/>
    <property type="evidence" value="ECO:0007669"/>
    <property type="project" value="InterPro"/>
</dbReference>
<organism evidence="5">
    <name type="scientific">freshwater metagenome</name>
    <dbReference type="NCBI Taxonomy" id="449393"/>
    <lineage>
        <taxon>unclassified sequences</taxon>
        <taxon>metagenomes</taxon>
        <taxon>ecological metagenomes</taxon>
    </lineage>
</organism>
<proteinExistence type="predicted"/>
<sequence length="411" mass="44424">MSHQVSEAAAQIAGLAKSSLSRRRLLQAAGIGGVAIAATACGASGSDAGTATGTATGAPAAATAADLSDTDKTANWSNWPLYLDINDETGEYPTLKAFQDANGIAVTYTEDVNDNNEFYAKVRTQLEQGQDIGRDLVVLTDWMAALWIENGYAQKLDKANIPNSKNLIPRLADVAFDKPRDYSLPWQSGFGGLGYNKSALKDTLGSDKMTTLDQLFDPKLKGRITVLSEMRDTMGCIMAWQGNNPSDFTDDQFSQAIEELTKQVDSGQIRQVTGNDYIASLESGDVIAVIGWSGDLFALGEDFGFEIPESGGMLWTDNMLIPALAAHKKNAEMIMNYYYDPKVAAEVAAYVNYICPVEGAKAEMEKIDPALAASEFIFPSAATLDRTYVFKALTPEQGDKYEREFQTAIGN</sequence>
<name>A0A6J7NUF5_9ZZZZ</name>
<evidence type="ECO:0000256" key="2">
    <source>
        <dbReference type="ARBA" id="ARBA00022448"/>
    </source>
</evidence>
<keyword evidence="4" id="KW-0574">Periplasm</keyword>
<dbReference type="PANTHER" id="PTHR30222">
    <property type="entry name" value="SPERMIDINE/PUTRESCINE-BINDING PERIPLASMIC PROTEIN"/>
    <property type="match status" value="1"/>
</dbReference>
<reference evidence="5" key="1">
    <citation type="submission" date="2020-05" db="EMBL/GenBank/DDBJ databases">
        <authorList>
            <person name="Chiriac C."/>
            <person name="Salcher M."/>
            <person name="Ghai R."/>
            <person name="Kavagutti S V."/>
        </authorList>
    </citation>
    <scope>NUCLEOTIDE SEQUENCE</scope>
</reference>
<evidence type="ECO:0000256" key="3">
    <source>
        <dbReference type="ARBA" id="ARBA00022729"/>
    </source>
</evidence>
<keyword evidence="3" id="KW-0732">Signal</keyword>
<gene>
    <name evidence="5" type="ORF">UFOPK4043_00271</name>
</gene>
<dbReference type="GO" id="GO:0042597">
    <property type="term" value="C:periplasmic space"/>
    <property type="evidence" value="ECO:0007669"/>
    <property type="project" value="UniProtKB-SubCell"/>
</dbReference>
<comment type="subcellular location">
    <subcellularLocation>
        <location evidence="1">Periplasm</location>
    </subcellularLocation>
</comment>
<dbReference type="InterPro" id="IPR006311">
    <property type="entry name" value="TAT_signal"/>
</dbReference>
<dbReference type="InterPro" id="IPR001188">
    <property type="entry name" value="Sperm_putr-bd"/>
</dbReference>
<evidence type="ECO:0000256" key="1">
    <source>
        <dbReference type="ARBA" id="ARBA00004418"/>
    </source>
</evidence>
<dbReference type="PROSITE" id="PS51318">
    <property type="entry name" value="TAT"/>
    <property type="match status" value="1"/>
</dbReference>
<dbReference type="Pfam" id="PF13343">
    <property type="entry name" value="SBP_bac_6"/>
    <property type="match status" value="1"/>
</dbReference>
<dbReference type="PRINTS" id="PR00909">
    <property type="entry name" value="SPERMDNBNDNG"/>
</dbReference>
<dbReference type="SUPFAM" id="SSF53850">
    <property type="entry name" value="Periplasmic binding protein-like II"/>
    <property type="match status" value="1"/>
</dbReference>